<comment type="caution">
    <text evidence="2">The sequence shown here is derived from an EMBL/GenBank/DDBJ whole genome shotgun (WGS) entry which is preliminary data.</text>
</comment>
<sequence>MAEERLEGGNMGGAVRAGDTVRRSVGPWTPAVHALLAHLVDKGFTGAPRPLGFDEQGREVLTFLEGETVGSRRPRPAWVHAEDTLDQVAQWMRAYHEAVADFIPPPGAVWRGSGTWSPDLIIAHNDAATYNAAWHQGKLTGFFDWDFAGPATPEWDLALAAFSWVPLHSRHVVAAEGFTDLAARPRRLHRFLRTYGWSATAGEFLDVVEARVKAHTDSIRDLAASGDEAFSRLLRQGIPDALDQAIAELASFPR</sequence>
<dbReference type="RefSeq" id="WP_192753439.1">
    <property type="nucleotide sequence ID" value="NZ_BAABJL010000165.1"/>
</dbReference>
<dbReference type="AlphaFoldDB" id="A0A927N2X9"/>
<protein>
    <recommendedName>
        <fullName evidence="1">Aminoglycoside phosphotransferase domain-containing protein</fullName>
    </recommendedName>
</protein>
<accession>A0A927N2X9</accession>
<dbReference type="EMBL" id="JADBEM010000001">
    <property type="protein sequence ID" value="MBE1609983.1"/>
    <property type="molecule type" value="Genomic_DNA"/>
</dbReference>
<dbReference type="SUPFAM" id="SSF56112">
    <property type="entry name" value="Protein kinase-like (PK-like)"/>
    <property type="match status" value="1"/>
</dbReference>
<organism evidence="2 3">
    <name type="scientific">Actinopolymorpha pittospori</name>
    <dbReference type="NCBI Taxonomy" id="648752"/>
    <lineage>
        <taxon>Bacteria</taxon>
        <taxon>Bacillati</taxon>
        <taxon>Actinomycetota</taxon>
        <taxon>Actinomycetes</taxon>
        <taxon>Propionibacteriales</taxon>
        <taxon>Actinopolymorphaceae</taxon>
        <taxon>Actinopolymorpha</taxon>
    </lineage>
</organism>
<dbReference type="Gene3D" id="3.90.1200.10">
    <property type="match status" value="1"/>
</dbReference>
<proteinExistence type="predicted"/>
<dbReference type="Pfam" id="PF01636">
    <property type="entry name" value="APH"/>
    <property type="match status" value="1"/>
</dbReference>
<dbReference type="Proteomes" id="UP000638648">
    <property type="component" value="Unassembled WGS sequence"/>
</dbReference>
<gene>
    <name evidence="2" type="ORF">HEB94_006831</name>
</gene>
<evidence type="ECO:0000313" key="3">
    <source>
        <dbReference type="Proteomes" id="UP000638648"/>
    </source>
</evidence>
<keyword evidence="3" id="KW-1185">Reference proteome</keyword>
<dbReference type="InterPro" id="IPR011009">
    <property type="entry name" value="Kinase-like_dom_sf"/>
</dbReference>
<reference evidence="2" key="1">
    <citation type="submission" date="2020-10" db="EMBL/GenBank/DDBJ databases">
        <title>Sequencing the genomes of 1000 actinobacteria strains.</title>
        <authorList>
            <person name="Klenk H.-P."/>
        </authorList>
    </citation>
    <scope>NUCLEOTIDE SEQUENCE</scope>
    <source>
        <strain evidence="2">DSM 45354</strain>
    </source>
</reference>
<evidence type="ECO:0000313" key="2">
    <source>
        <dbReference type="EMBL" id="MBE1609983.1"/>
    </source>
</evidence>
<feature type="domain" description="Aminoglycoside phosphotransferase" evidence="1">
    <location>
        <begin position="76"/>
        <end position="181"/>
    </location>
</feature>
<dbReference type="InterPro" id="IPR002575">
    <property type="entry name" value="Aminoglycoside_PTrfase"/>
</dbReference>
<evidence type="ECO:0000259" key="1">
    <source>
        <dbReference type="Pfam" id="PF01636"/>
    </source>
</evidence>
<name>A0A927N2X9_9ACTN</name>